<feature type="domain" description="Amidohydrolase-related" evidence="10">
    <location>
        <begin position="75"/>
        <end position="461"/>
    </location>
</feature>
<evidence type="ECO:0000259" key="10">
    <source>
        <dbReference type="Pfam" id="PF01979"/>
    </source>
</evidence>
<evidence type="ECO:0000256" key="6">
    <source>
        <dbReference type="ARBA" id="ARBA00022801"/>
    </source>
</evidence>
<proteinExistence type="inferred from homology"/>
<dbReference type="Proteomes" id="UP000007110">
    <property type="component" value="Unassembled WGS sequence"/>
</dbReference>
<evidence type="ECO:0000256" key="5">
    <source>
        <dbReference type="ARBA" id="ARBA00022723"/>
    </source>
</evidence>
<accession>A0A7M7PUX7</accession>
<dbReference type="InterPro" id="IPR011059">
    <property type="entry name" value="Metal-dep_hydrolase_composite"/>
</dbReference>
<dbReference type="Pfam" id="PF01979">
    <property type="entry name" value="Amidohydro_1"/>
    <property type="match status" value="1"/>
</dbReference>
<evidence type="ECO:0000256" key="2">
    <source>
        <dbReference type="ARBA" id="ARBA00006745"/>
    </source>
</evidence>
<comment type="catalytic activity">
    <reaction evidence="8 9">
        <text>guanine + H2O + H(+) = xanthine + NH4(+)</text>
        <dbReference type="Rhea" id="RHEA:14665"/>
        <dbReference type="ChEBI" id="CHEBI:15377"/>
        <dbReference type="ChEBI" id="CHEBI:15378"/>
        <dbReference type="ChEBI" id="CHEBI:16235"/>
        <dbReference type="ChEBI" id="CHEBI:17712"/>
        <dbReference type="ChEBI" id="CHEBI:28938"/>
        <dbReference type="EC" id="3.5.4.3"/>
    </reaction>
</comment>
<dbReference type="OrthoDB" id="194468at2759"/>
<dbReference type="InterPro" id="IPR006680">
    <property type="entry name" value="Amidohydro-rel"/>
</dbReference>
<comment type="cofactor">
    <cofactor evidence="9">
        <name>Zn(2+)</name>
        <dbReference type="ChEBI" id="CHEBI:29105"/>
    </cofactor>
    <text evidence="9">Binds 1 zinc ion per subunit.</text>
</comment>
<keyword evidence="6 9" id="KW-0378">Hydrolase</keyword>
<dbReference type="InterPro" id="IPR014311">
    <property type="entry name" value="Guanine_deaminase"/>
</dbReference>
<dbReference type="Gene3D" id="3.20.20.140">
    <property type="entry name" value="Metal-dependent hydrolases"/>
    <property type="match status" value="1"/>
</dbReference>
<evidence type="ECO:0000256" key="4">
    <source>
        <dbReference type="ARBA" id="ARBA00014514"/>
    </source>
</evidence>
<dbReference type="GO" id="GO:0008270">
    <property type="term" value="F:zinc ion binding"/>
    <property type="evidence" value="ECO:0000318"/>
    <property type="project" value="GO_Central"/>
</dbReference>
<dbReference type="Gene3D" id="2.30.40.10">
    <property type="entry name" value="Urease, subunit C, domain 1"/>
    <property type="match status" value="1"/>
</dbReference>
<reference evidence="12" key="1">
    <citation type="submission" date="2015-02" db="EMBL/GenBank/DDBJ databases">
        <title>Genome sequencing for Strongylocentrotus purpuratus.</title>
        <authorList>
            <person name="Murali S."/>
            <person name="Liu Y."/>
            <person name="Vee V."/>
            <person name="English A."/>
            <person name="Wang M."/>
            <person name="Skinner E."/>
            <person name="Han Y."/>
            <person name="Muzny D.M."/>
            <person name="Worley K.C."/>
            <person name="Gibbs R.A."/>
        </authorList>
    </citation>
    <scope>NUCLEOTIDE SEQUENCE</scope>
</reference>
<evidence type="ECO:0000313" key="12">
    <source>
        <dbReference type="Proteomes" id="UP000007110"/>
    </source>
</evidence>
<keyword evidence="5 9" id="KW-0479">Metal-binding</keyword>
<dbReference type="EnsemblMetazoa" id="XM_031000047">
    <property type="protein sequence ID" value="XP_030855907"/>
    <property type="gene ID" value="LOC100888431"/>
</dbReference>
<dbReference type="NCBIfam" id="TIGR02967">
    <property type="entry name" value="guan_deamin"/>
    <property type="match status" value="1"/>
</dbReference>
<dbReference type="FunFam" id="3.20.20.140:FF:000022">
    <property type="entry name" value="Guanine deaminase"/>
    <property type="match status" value="1"/>
</dbReference>
<evidence type="ECO:0000256" key="8">
    <source>
        <dbReference type="ARBA" id="ARBA00051148"/>
    </source>
</evidence>
<evidence type="ECO:0000256" key="3">
    <source>
        <dbReference type="ARBA" id="ARBA00012781"/>
    </source>
</evidence>
<dbReference type="GO" id="GO:0008892">
    <property type="term" value="F:guanine deaminase activity"/>
    <property type="evidence" value="ECO:0000318"/>
    <property type="project" value="GO_Central"/>
</dbReference>
<name>A0A7M7PUX7_STRPU</name>
<dbReference type="PANTHER" id="PTHR11271">
    <property type="entry name" value="GUANINE DEAMINASE"/>
    <property type="match status" value="1"/>
</dbReference>
<comment type="similarity">
    <text evidence="2 9">Belongs to the metallo-dependent hydrolases superfamily. ATZ/TRZ family.</text>
</comment>
<dbReference type="EC" id="3.5.4.3" evidence="3 9"/>
<evidence type="ECO:0000256" key="9">
    <source>
        <dbReference type="RuleBase" id="RU366009"/>
    </source>
</evidence>
<reference evidence="11" key="2">
    <citation type="submission" date="2021-01" db="UniProtKB">
        <authorList>
            <consortium name="EnsemblMetazoa"/>
        </authorList>
    </citation>
    <scope>IDENTIFICATION</scope>
</reference>
<dbReference type="GO" id="GO:0006147">
    <property type="term" value="P:guanine catabolic process"/>
    <property type="evidence" value="ECO:0007669"/>
    <property type="project" value="UniProtKB-UniRule"/>
</dbReference>
<dbReference type="CTD" id="9615"/>
<evidence type="ECO:0000256" key="7">
    <source>
        <dbReference type="ARBA" id="ARBA00022833"/>
    </source>
</evidence>
<dbReference type="KEGG" id="spu:100888431"/>
<dbReference type="InParanoid" id="A0A7M7PUX7"/>
<comment type="function">
    <text evidence="9">Catalyzes the hydrolytic deamination of guanine, producing xanthine and ammonia.</text>
</comment>
<keyword evidence="7 9" id="KW-0862">Zinc</keyword>
<dbReference type="GO" id="GO:0046098">
    <property type="term" value="P:guanine metabolic process"/>
    <property type="evidence" value="ECO:0000318"/>
    <property type="project" value="GO_Central"/>
</dbReference>
<dbReference type="PANTHER" id="PTHR11271:SF6">
    <property type="entry name" value="GUANINE DEAMINASE"/>
    <property type="match status" value="1"/>
</dbReference>
<dbReference type="RefSeq" id="XP_030855907.1">
    <property type="nucleotide sequence ID" value="XM_031000047.1"/>
</dbReference>
<dbReference type="OMA" id="CVHMNDS"/>
<dbReference type="InterPro" id="IPR051607">
    <property type="entry name" value="Metallo-dep_hydrolases"/>
</dbReference>
<dbReference type="UniPathway" id="UPA00603">
    <property type="reaction ID" value="UER00660"/>
</dbReference>
<keyword evidence="12" id="KW-1185">Reference proteome</keyword>
<dbReference type="GO" id="GO:0005829">
    <property type="term" value="C:cytosol"/>
    <property type="evidence" value="ECO:0000318"/>
    <property type="project" value="GO_Central"/>
</dbReference>
<dbReference type="GeneID" id="100888431"/>
<comment type="pathway">
    <text evidence="1 9">Purine metabolism; guanine degradation; xanthine from guanine: step 1/1.</text>
</comment>
<dbReference type="AlphaFoldDB" id="A0A7M7PUX7"/>
<dbReference type="SUPFAM" id="SSF51338">
    <property type="entry name" value="Composite domain of metallo-dependent hydrolases"/>
    <property type="match status" value="1"/>
</dbReference>
<dbReference type="SUPFAM" id="SSF51556">
    <property type="entry name" value="Metallo-dependent hydrolases"/>
    <property type="match status" value="1"/>
</dbReference>
<protein>
    <recommendedName>
        <fullName evidence="4 9">Guanine deaminase</fullName>
        <shortName evidence="9">Guanase</shortName>
        <ecNumber evidence="3 9">3.5.4.3</ecNumber>
    </recommendedName>
    <alternativeName>
        <fullName evidence="9">Guanine aminohydrolase</fullName>
    </alternativeName>
</protein>
<evidence type="ECO:0000313" key="11">
    <source>
        <dbReference type="EnsemblMetazoa" id="XP_030855907"/>
    </source>
</evidence>
<evidence type="ECO:0000256" key="1">
    <source>
        <dbReference type="ARBA" id="ARBA00004984"/>
    </source>
</evidence>
<dbReference type="InterPro" id="IPR032466">
    <property type="entry name" value="Metal_Hydrolase"/>
</dbReference>
<sequence>MAGNIISNDNGDAMVFCGTLIHATKASPMVILQDQVIGVRKGKILFVQPKEDLDKLLDQHNLSKGCVKYLTKYQFVMPGLIDTHIHAPQSVYAGTALDLTLLDWLSRYTYPTEAKFSDLDFATHAYKKVVRRTLTCGTTTATYFATIHKESSLKLAEIAADLGQRAFVGKVNADKNSPSNYIETLGQSLADTEWFIEKMKDLDNPLIAPVITPRFAITCSWELMTGLGELAKKHNIRVQSHISENRDEIKSVLEAYPDCKNYTDVYDKCGLMTDKTLMAHCVYLDDDEIQTFKDRGSAMSHCPCSNFSLRSGVMDCRKMKDSGVKLGLGTDVSGGYNPSMFGAIRDAVTATNVQSIQHLPEHPYRHLDFKEIFQLATLGGSEVLGIEDTVGNFEVGKEFDALLVTMDTEDSPFEIFENAAYEDSLEVSLKSVVNFQDDVVQKFFFRGDDRNIEEVYVCGRKVKPFKDEETKQQQQQ</sequence>
<organism evidence="11 12">
    <name type="scientific">Strongylocentrotus purpuratus</name>
    <name type="common">Purple sea urchin</name>
    <dbReference type="NCBI Taxonomy" id="7668"/>
    <lineage>
        <taxon>Eukaryota</taxon>
        <taxon>Metazoa</taxon>
        <taxon>Echinodermata</taxon>
        <taxon>Eleutherozoa</taxon>
        <taxon>Echinozoa</taxon>
        <taxon>Echinoidea</taxon>
        <taxon>Euechinoidea</taxon>
        <taxon>Echinacea</taxon>
        <taxon>Camarodonta</taxon>
        <taxon>Echinidea</taxon>
        <taxon>Strongylocentrotidae</taxon>
        <taxon>Strongylocentrotus</taxon>
    </lineage>
</organism>